<dbReference type="RefSeq" id="WP_188756573.1">
    <property type="nucleotide sequence ID" value="NZ_BMJY01000012.1"/>
</dbReference>
<keyword evidence="1" id="KW-0812">Transmembrane</keyword>
<organism evidence="2 3">
    <name type="scientific">Microbacterium album</name>
    <dbReference type="NCBI Taxonomy" id="2053191"/>
    <lineage>
        <taxon>Bacteria</taxon>
        <taxon>Bacillati</taxon>
        <taxon>Actinomycetota</taxon>
        <taxon>Actinomycetes</taxon>
        <taxon>Micrococcales</taxon>
        <taxon>Microbacteriaceae</taxon>
        <taxon>Microbacterium</taxon>
    </lineage>
</organism>
<comment type="caution">
    <text evidence="2">The sequence shown here is derived from an EMBL/GenBank/DDBJ whole genome shotgun (WGS) entry which is preliminary data.</text>
</comment>
<dbReference type="AlphaFoldDB" id="A0A917IHN0"/>
<evidence type="ECO:0000256" key="1">
    <source>
        <dbReference type="SAM" id="Phobius"/>
    </source>
</evidence>
<accession>A0A917IHN0</accession>
<feature type="transmembrane region" description="Helical" evidence="1">
    <location>
        <begin position="43"/>
        <end position="66"/>
    </location>
</feature>
<sequence>MSTDDMRTPPPSGAEAEVLLREARANVMRRIARDRERVHRFRWGAAVLAAAVGFGGGGLAAGAALASTAPLQDGTMRGSQTTVVPRPDFSASHLSVSLTCLTPGGFTVSLADEAVTDHFTFRCQDDAATVTYEFPLHHSDDPHPLEITTDDDAAYIVSASYSARNREVAATNAAGETIGTLTDETLPDLVLVLGRDPDGHPLEGYARTEDLFGPTPVPREVVLEWSQEQRGGRSIPLYASDGHTVIGSYGVAG</sequence>
<name>A0A917IHN0_9MICO</name>
<keyword evidence="1" id="KW-1133">Transmembrane helix</keyword>
<reference evidence="2" key="1">
    <citation type="journal article" date="2014" name="Int. J. Syst. Evol. Microbiol.">
        <title>Complete genome sequence of Corynebacterium casei LMG S-19264T (=DSM 44701T), isolated from a smear-ripened cheese.</title>
        <authorList>
            <consortium name="US DOE Joint Genome Institute (JGI-PGF)"/>
            <person name="Walter F."/>
            <person name="Albersmeier A."/>
            <person name="Kalinowski J."/>
            <person name="Ruckert C."/>
        </authorList>
    </citation>
    <scope>NUCLEOTIDE SEQUENCE</scope>
    <source>
        <strain evidence="2">CGMCC 1.15794</strain>
    </source>
</reference>
<gene>
    <name evidence="2" type="ORF">GCM10010921_24380</name>
</gene>
<evidence type="ECO:0000313" key="3">
    <source>
        <dbReference type="Proteomes" id="UP000657592"/>
    </source>
</evidence>
<protein>
    <submittedName>
        <fullName evidence="2">Uncharacterized protein</fullName>
    </submittedName>
</protein>
<reference evidence="2" key="2">
    <citation type="submission" date="2020-09" db="EMBL/GenBank/DDBJ databases">
        <authorList>
            <person name="Sun Q."/>
            <person name="Zhou Y."/>
        </authorList>
    </citation>
    <scope>NUCLEOTIDE SEQUENCE</scope>
    <source>
        <strain evidence="2">CGMCC 1.15794</strain>
    </source>
</reference>
<keyword evidence="3" id="KW-1185">Reference proteome</keyword>
<dbReference type="EMBL" id="BMJY01000012">
    <property type="protein sequence ID" value="GGH47548.1"/>
    <property type="molecule type" value="Genomic_DNA"/>
</dbReference>
<evidence type="ECO:0000313" key="2">
    <source>
        <dbReference type="EMBL" id="GGH47548.1"/>
    </source>
</evidence>
<keyword evidence="1" id="KW-0472">Membrane</keyword>
<proteinExistence type="predicted"/>
<dbReference type="Proteomes" id="UP000657592">
    <property type="component" value="Unassembled WGS sequence"/>
</dbReference>